<gene>
    <name evidence="1" type="ORF">kac65v151_gp148</name>
</gene>
<proteinExistence type="predicted"/>
<evidence type="ECO:0000313" key="1">
    <source>
        <dbReference type="EMBL" id="QBQ73178.1"/>
    </source>
</evidence>
<dbReference type="EMBL" id="MK605242">
    <property type="protein sequence ID" value="QBQ73178.1"/>
    <property type="molecule type" value="Genomic_DNA"/>
</dbReference>
<evidence type="ECO:0000313" key="2">
    <source>
        <dbReference type="Proteomes" id="UP000305794"/>
    </source>
</evidence>
<sequence length="111" mass="12375">MIQPETGIADQDLIEFQGYITFDFQDLEQLAGTLEIEKSYAIALAITLEVAGRCQVDFVTYHKCESNKLSEVARNKIGQGFPHLPEFCSGCGQKVTRENTSYSFLMKGTEA</sequence>
<reference evidence="1 2" key="1">
    <citation type="submission" date="2019-03" db="EMBL/GenBank/DDBJ databases">
        <title>Diversity and diversification of Nodularia spumigena cyanophages in the Baltic Sea.</title>
        <authorList>
            <person name="Sulcius S."/>
            <person name="Holmfeldt K."/>
            <person name="Simoliunas E."/>
        </authorList>
    </citation>
    <scope>NUCLEOTIDE SEQUENCE [LARGE SCALE GENOMIC DNA]</scope>
</reference>
<protein>
    <submittedName>
        <fullName evidence="1">Uncharacterized protein</fullName>
    </submittedName>
</protein>
<organism evidence="1 2">
    <name type="scientific">Nodularia phage vB_NspS-kac65v151</name>
    <dbReference type="NCBI Taxonomy" id="2557579"/>
    <lineage>
        <taxon>Viruses</taxon>
        <taxon>Duplodnaviria</taxon>
        <taxon>Heunggongvirae</taxon>
        <taxon>Uroviricota</taxon>
        <taxon>Caudoviricetes</taxon>
        <taxon>Ravarandavirus</taxon>
        <taxon>Ravarandavirus kac65v151</taxon>
    </lineage>
</organism>
<keyword evidence="2" id="KW-1185">Reference proteome</keyword>
<accession>A0A482MHY0</accession>
<dbReference type="Proteomes" id="UP000305794">
    <property type="component" value="Segment"/>
</dbReference>
<name>A0A482MHY0_9CAUD</name>